<dbReference type="InterPro" id="IPR000914">
    <property type="entry name" value="SBP_5_dom"/>
</dbReference>
<dbReference type="GO" id="GO:0015833">
    <property type="term" value="P:peptide transport"/>
    <property type="evidence" value="ECO:0007669"/>
    <property type="project" value="TreeGrafter"/>
</dbReference>
<keyword evidence="6" id="KW-1185">Reference proteome</keyword>
<accession>A0A411YZR0</accession>
<dbReference type="OrthoDB" id="9803988at2"/>
<evidence type="ECO:0000256" key="3">
    <source>
        <dbReference type="SAM" id="SignalP"/>
    </source>
</evidence>
<sequence>MKYNLSTLLATTAIGSCLALSAFAQEVTVVMAPNEVGATSYNPVASSMQPVGTYLIYDRLIAKDENLAYVPQLAESWVEADDGMAWTFTLKPGVTFHNGTPFAAQTVVDWLALYPGTENAYLFDAVERAEVVSELEVRFVMKRPDPNLLYNLSTVFASIPDPAAYAEAGEDYGVFDAVGTGPFRLESFEIGQQTVLVRNDDYAWGPGAATGKPAKIERLTLREIAESSTAFLELKTGGVDMLLNVPTDFVGEVEGASDLSVLQLAGQDLVYMPMNVTQAPFDDIKVREGVAFAINQQEILDAVFGGMGKAADGFLISSLPESKIADEFRISYNPERANKALEDAGWVMGTDGVRTKDGARLSVKLWTQSDSFFRRLSEVVQAQMKAVGVEAELVTFDSAAIRDQYKTGAHQVAVRSYLWDNADILEWFFSATRPFYPNVSMLDDPKAETLKDAAMTGAKNSAEREAAFVAYHEYINSQFPYAPIYEPVQIIGYNAERLVMPEVLHAPRFNTLGFLELDVKE</sequence>
<comment type="caution">
    <text evidence="5">The sequence shown here is derived from an EMBL/GenBank/DDBJ whole genome shotgun (WGS) entry which is preliminary data.</text>
</comment>
<dbReference type="InterPro" id="IPR039424">
    <property type="entry name" value="SBP_5"/>
</dbReference>
<comment type="similarity">
    <text evidence="2">Belongs to the bacterial solute-binding protein 5 family.</text>
</comment>
<organism evidence="5 6">
    <name type="scientific">Pseudotabrizicola alkalilacus</name>
    <dbReference type="NCBI Taxonomy" id="2305252"/>
    <lineage>
        <taxon>Bacteria</taxon>
        <taxon>Pseudomonadati</taxon>
        <taxon>Pseudomonadota</taxon>
        <taxon>Alphaproteobacteria</taxon>
        <taxon>Rhodobacterales</taxon>
        <taxon>Paracoccaceae</taxon>
        <taxon>Pseudotabrizicola</taxon>
    </lineage>
</organism>
<dbReference type="Pfam" id="PF00496">
    <property type="entry name" value="SBP_bac_5"/>
    <property type="match status" value="1"/>
</dbReference>
<dbReference type="PANTHER" id="PTHR30290">
    <property type="entry name" value="PERIPLASMIC BINDING COMPONENT OF ABC TRANSPORTER"/>
    <property type="match status" value="1"/>
</dbReference>
<dbReference type="SUPFAM" id="SSF53850">
    <property type="entry name" value="Periplasmic binding protein-like II"/>
    <property type="match status" value="1"/>
</dbReference>
<dbReference type="EMBL" id="QWEY01000009">
    <property type="protein sequence ID" value="RGP36292.1"/>
    <property type="molecule type" value="Genomic_DNA"/>
</dbReference>
<dbReference type="Proteomes" id="UP000284547">
    <property type="component" value="Unassembled WGS sequence"/>
</dbReference>
<dbReference type="RefSeq" id="WP_118154482.1">
    <property type="nucleotide sequence ID" value="NZ_QWEY01000009.1"/>
</dbReference>
<dbReference type="PIRSF" id="PIRSF002741">
    <property type="entry name" value="MppA"/>
    <property type="match status" value="1"/>
</dbReference>
<name>A0A411YZR0_9RHOB</name>
<keyword evidence="3" id="KW-0732">Signal</keyword>
<dbReference type="Gene3D" id="3.40.190.10">
    <property type="entry name" value="Periplasmic binding protein-like II"/>
    <property type="match status" value="1"/>
</dbReference>
<dbReference type="GO" id="GO:0043190">
    <property type="term" value="C:ATP-binding cassette (ABC) transporter complex"/>
    <property type="evidence" value="ECO:0007669"/>
    <property type="project" value="InterPro"/>
</dbReference>
<evidence type="ECO:0000313" key="6">
    <source>
        <dbReference type="Proteomes" id="UP000284547"/>
    </source>
</evidence>
<evidence type="ECO:0000256" key="2">
    <source>
        <dbReference type="ARBA" id="ARBA00005695"/>
    </source>
</evidence>
<evidence type="ECO:0000259" key="4">
    <source>
        <dbReference type="Pfam" id="PF00496"/>
    </source>
</evidence>
<evidence type="ECO:0000313" key="5">
    <source>
        <dbReference type="EMBL" id="RGP36292.1"/>
    </source>
</evidence>
<feature type="domain" description="Solute-binding protein family 5" evidence="4">
    <location>
        <begin position="69"/>
        <end position="423"/>
    </location>
</feature>
<dbReference type="PROSITE" id="PS51257">
    <property type="entry name" value="PROKAR_LIPOPROTEIN"/>
    <property type="match status" value="1"/>
</dbReference>
<dbReference type="InterPro" id="IPR030678">
    <property type="entry name" value="Peptide/Ni-bd"/>
</dbReference>
<dbReference type="AlphaFoldDB" id="A0A411YZR0"/>
<feature type="chain" id="PRO_5019011161" evidence="3">
    <location>
        <begin position="25"/>
        <end position="521"/>
    </location>
</feature>
<protein>
    <submittedName>
        <fullName evidence="5">ABC transporter substrate-binding protein</fullName>
    </submittedName>
</protein>
<evidence type="ECO:0000256" key="1">
    <source>
        <dbReference type="ARBA" id="ARBA00004418"/>
    </source>
</evidence>
<dbReference type="GO" id="GO:1904680">
    <property type="term" value="F:peptide transmembrane transporter activity"/>
    <property type="evidence" value="ECO:0007669"/>
    <property type="project" value="TreeGrafter"/>
</dbReference>
<dbReference type="GO" id="GO:0030288">
    <property type="term" value="C:outer membrane-bounded periplasmic space"/>
    <property type="evidence" value="ECO:0007669"/>
    <property type="project" value="UniProtKB-ARBA"/>
</dbReference>
<feature type="signal peptide" evidence="3">
    <location>
        <begin position="1"/>
        <end position="24"/>
    </location>
</feature>
<dbReference type="Gene3D" id="3.10.105.10">
    <property type="entry name" value="Dipeptide-binding Protein, Domain 3"/>
    <property type="match status" value="1"/>
</dbReference>
<comment type="subcellular location">
    <subcellularLocation>
        <location evidence="1">Periplasm</location>
    </subcellularLocation>
</comment>
<reference evidence="5 6" key="1">
    <citation type="submission" date="2018-08" db="EMBL/GenBank/DDBJ databases">
        <title>Flavobacterium tibetense sp. nov., isolated from a wetland YonghuCo on Tibetan Plateau.</title>
        <authorList>
            <person name="Phurbu D."/>
            <person name="Lu H."/>
            <person name="Xing P."/>
        </authorList>
    </citation>
    <scope>NUCLEOTIDE SEQUENCE [LARGE SCALE GENOMIC DNA]</scope>
    <source>
        <strain evidence="5 6">DJC</strain>
    </source>
</reference>
<gene>
    <name evidence="5" type="ORF">D1012_16035</name>
</gene>
<proteinExistence type="inferred from homology"/>